<protein>
    <submittedName>
        <fullName evidence="9">Permease</fullName>
    </submittedName>
</protein>
<evidence type="ECO:0000313" key="9">
    <source>
        <dbReference type="EMBL" id="RFZ79934.1"/>
    </source>
</evidence>
<reference evidence="9 10" key="1">
    <citation type="submission" date="2018-07" db="EMBL/GenBank/DDBJ databases">
        <title>New species, Clostridium PI-S10-A1B.</title>
        <authorList>
            <person name="Krishna G."/>
            <person name="Summeta K."/>
            <person name="Shikha S."/>
            <person name="Prabhu P.B."/>
            <person name="Suresh K."/>
        </authorList>
    </citation>
    <scope>NUCLEOTIDE SEQUENCE [LARGE SCALE GENOMIC DNA]</scope>
    <source>
        <strain evidence="9 10">PI-S10-A1B</strain>
    </source>
</reference>
<dbReference type="GO" id="GO:0005886">
    <property type="term" value="C:plasma membrane"/>
    <property type="evidence" value="ECO:0007669"/>
    <property type="project" value="UniProtKB-SubCell"/>
</dbReference>
<evidence type="ECO:0000256" key="1">
    <source>
        <dbReference type="ARBA" id="ARBA00004651"/>
    </source>
</evidence>
<comment type="caution">
    <text evidence="9">The sequence shown here is derived from an EMBL/GenBank/DDBJ whole genome shotgun (WGS) entry which is preliminary data.</text>
</comment>
<organism evidence="9 10">
    <name type="scientific">Lacrimispora amygdalina</name>
    <dbReference type="NCBI Taxonomy" id="253257"/>
    <lineage>
        <taxon>Bacteria</taxon>
        <taxon>Bacillati</taxon>
        <taxon>Bacillota</taxon>
        <taxon>Clostridia</taxon>
        <taxon>Lachnospirales</taxon>
        <taxon>Lachnospiraceae</taxon>
        <taxon>Lacrimispora</taxon>
    </lineage>
</organism>
<dbReference type="OrthoDB" id="5465282at2"/>
<dbReference type="Pfam" id="PF03773">
    <property type="entry name" value="ArsP_1"/>
    <property type="match status" value="1"/>
</dbReference>
<feature type="transmembrane region" description="Helical" evidence="7">
    <location>
        <begin position="71"/>
        <end position="93"/>
    </location>
</feature>
<proteinExistence type="inferred from homology"/>
<dbReference type="EMBL" id="BRPJ01000101">
    <property type="protein sequence ID" value="GLB32992.1"/>
    <property type="molecule type" value="Genomic_DNA"/>
</dbReference>
<keyword evidence="4 7" id="KW-0812">Transmembrane</keyword>
<feature type="transmembrane region" description="Helical" evidence="7">
    <location>
        <begin position="39"/>
        <end position="59"/>
    </location>
</feature>
<dbReference type="Proteomes" id="UP001419084">
    <property type="component" value="Unassembled WGS sequence"/>
</dbReference>
<dbReference type="EMBL" id="QOHO01000016">
    <property type="protein sequence ID" value="RFZ79934.1"/>
    <property type="molecule type" value="Genomic_DNA"/>
</dbReference>
<keyword evidence="11" id="KW-1185">Reference proteome</keyword>
<feature type="transmembrane region" description="Helical" evidence="7">
    <location>
        <begin position="137"/>
        <end position="157"/>
    </location>
</feature>
<keyword evidence="6 7" id="KW-0472">Membrane</keyword>
<feature type="transmembrane region" description="Helical" evidence="7">
    <location>
        <begin position="105"/>
        <end position="125"/>
    </location>
</feature>
<comment type="subcellular location">
    <subcellularLocation>
        <location evidence="1">Cell membrane</location>
        <topology evidence="1">Multi-pass membrane protein</topology>
    </subcellularLocation>
</comment>
<evidence type="ECO:0000313" key="10">
    <source>
        <dbReference type="Proteomes" id="UP000260680"/>
    </source>
</evidence>
<keyword evidence="3" id="KW-1003">Cell membrane</keyword>
<evidence type="ECO:0000313" key="8">
    <source>
        <dbReference type="EMBL" id="GLB32992.1"/>
    </source>
</evidence>
<evidence type="ECO:0000256" key="6">
    <source>
        <dbReference type="ARBA" id="ARBA00023136"/>
    </source>
</evidence>
<gene>
    <name evidence="9" type="ORF">DS742_05610</name>
    <name evidence="8" type="ORF">LAD12857_49150</name>
</gene>
<dbReference type="RefSeq" id="WP_117416031.1">
    <property type="nucleotide sequence ID" value="NZ_BRPJ01000101.1"/>
</dbReference>
<evidence type="ECO:0000313" key="11">
    <source>
        <dbReference type="Proteomes" id="UP001419084"/>
    </source>
</evidence>
<reference evidence="8 11" key="2">
    <citation type="journal article" date="2024" name="Int. J. Syst. Evol. Microbiol.">
        <title>Lacrimispora brassicae sp. nov. isolated from fermented cabbage, and proposal of Clostridium indicum Gundawar et al. 2019 and Clostridium methoxybenzovorans Mechichi et al. 1999 as heterotypic synonyms of Lacrimispora amygdalina (Parshina et al. 2003) Haas and Blanchard 2020 and Lacrimispora indolis (McClung and McCoy 1957) Haas and Blanchard 2020, respectively.</title>
        <authorList>
            <person name="Kobayashi H."/>
            <person name="Tanizawa Y."/>
            <person name="Sakamoto M."/>
            <person name="Ohkuma M."/>
            <person name="Tohno M."/>
        </authorList>
    </citation>
    <scope>NUCLEOTIDE SEQUENCE [LARGE SCALE GENOMIC DNA]</scope>
    <source>
        <strain evidence="8 11">DSM 12857</strain>
    </source>
</reference>
<evidence type="ECO:0000256" key="3">
    <source>
        <dbReference type="ARBA" id="ARBA00022475"/>
    </source>
</evidence>
<sequence>METYIFYGLALIGLGVSFWKDKEKTKTALKKSWKSLENILPQLLTMIFLISVLLAYLNTSLISRLIGGESGWVGVIIAAVVGSITMIPPFVAFPTASMLLKAGAGFMQIGAFVSTLTMVGIVTMPVEMKYFGKKMTLYRNILAFVFSFAVAFLIQGVTG</sequence>
<accession>A0A3E2NG24</accession>
<comment type="similarity">
    <text evidence="2">Belongs to the UPF0718 family.</text>
</comment>
<evidence type="ECO:0000256" key="5">
    <source>
        <dbReference type="ARBA" id="ARBA00022989"/>
    </source>
</evidence>
<dbReference type="AlphaFoldDB" id="A0A3E2NG24"/>
<name>A0A3E2NG24_9FIRM</name>
<dbReference type="InterPro" id="IPR005524">
    <property type="entry name" value="DUF318"/>
</dbReference>
<dbReference type="Proteomes" id="UP000260680">
    <property type="component" value="Unassembled WGS sequence"/>
</dbReference>
<evidence type="ECO:0000256" key="7">
    <source>
        <dbReference type="SAM" id="Phobius"/>
    </source>
</evidence>
<evidence type="ECO:0000256" key="4">
    <source>
        <dbReference type="ARBA" id="ARBA00022692"/>
    </source>
</evidence>
<keyword evidence="5 7" id="KW-1133">Transmembrane helix</keyword>
<evidence type="ECO:0000256" key="2">
    <source>
        <dbReference type="ARBA" id="ARBA00006386"/>
    </source>
</evidence>